<feature type="compositionally biased region" description="Basic and acidic residues" evidence="1">
    <location>
        <begin position="43"/>
        <end position="57"/>
    </location>
</feature>
<feature type="region of interest" description="Disordered" evidence="1">
    <location>
        <begin position="1"/>
        <end position="57"/>
    </location>
</feature>
<name>A0ABD0PR77_CIRMR</name>
<reference evidence="2 3" key="1">
    <citation type="submission" date="2024-05" db="EMBL/GenBank/DDBJ databases">
        <title>Genome sequencing and assembly of Indian major carp, Cirrhinus mrigala (Hamilton, 1822).</title>
        <authorList>
            <person name="Mohindra V."/>
            <person name="Chowdhury L.M."/>
            <person name="Lal K."/>
            <person name="Jena J.K."/>
        </authorList>
    </citation>
    <scope>NUCLEOTIDE SEQUENCE [LARGE SCALE GENOMIC DNA]</scope>
    <source>
        <strain evidence="2">CM1030</strain>
        <tissue evidence="2">Blood</tissue>
    </source>
</reference>
<dbReference type="EMBL" id="JAMKFB020000014">
    <property type="protein sequence ID" value="KAL0176543.1"/>
    <property type="molecule type" value="Genomic_DNA"/>
</dbReference>
<accession>A0ABD0PR77</accession>
<feature type="non-terminal residue" evidence="2">
    <location>
        <position position="57"/>
    </location>
</feature>
<evidence type="ECO:0000313" key="3">
    <source>
        <dbReference type="Proteomes" id="UP001529510"/>
    </source>
</evidence>
<dbReference type="AlphaFoldDB" id="A0ABD0PR77"/>
<comment type="caution">
    <text evidence="2">The sequence shown here is derived from an EMBL/GenBank/DDBJ whole genome shotgun (WGS) entry which is preliminary data.</text>
</comment>
<sequence length="57" mass="6102">ELQWKSAEGGRTDGPGLSSAGRTGADRVPRLGSEGTHQCSDQRPGEAEDRAHQKDVR</sequence>
<dbReference type="Proteomes" id="UP001529510">
    <property type="component" value="Unassembled WGS sequence"/>
</dbReference>
<evidence type="ECO:0000313" key="2">
    <source>
        <dbReference type="EMBL" id="KAL0176543.1"/>
    </source>
</evidence>
<gene>
    <name evidence="2" type="ORF">M9458_028873</name>
</gene>
<proteinExistence type="predicted"/>
<protein>
    <recommendedName>
        <fullName evidence="4">MHC class I antigen</fullName>
    </recommendedName>
</protein>
<evidence type="ECO:0008006" key="4">
    <source>
        <dbReference type="Google" id="ProtNLM"/>
    </source>
</evidence>
<evidence type="ECO:0000256" key="1">
    <source>
        <dbReference type="SAM" id="MobiDB-lite"/>
    </source>
</evidence>
<keyword evidence="3" id="KW-1185">Reference proteome</keyword>
<organism evidence="2 3">
    <name type="scientific">Cirrhinus mrigala</name>
    <name type="common">Mrigala</name>
    <dbReference type="NCBI Taxonomy" id="683832"/>
    <lineage>
        <taxon>Eukaryota</taxon>
        <taxon>Metazoa</taxon>
        <taxon>Chordata</taxon>
        <taxon>Craniata</taxon>
        <taxon>Vertebrata</taxon>
        <taxon>Euteleostomi</taxon>
        <taxon>Actinopterygii</taxon>
        <taxon>Neopterygii</taxon>
        <taxon>Teleostei</taxon>
        <taxon>Ostariophysi</taxon>
        <taxon>Cypriniformes</taxon>
        <taxon>Cyprinidae</taxon>
        <taxon>Labeoninae</taxon>
        <taxon>Labeonini</taxon>
        <taxon>Cirrhinus</taxon>
    </lineage>
</organism>
<feature type="non-terminal residue" evidence="2">
    <location>
        <position position="1"/>
    </location>
</feature>